<name>A0A4Q7LZD3_9MICO</name>
<evidence type="ECO:0000259" key="1">
    <source>
        <dbReference type="PROSITE" id="PS51186"/>
    </source>
</evidence>
<dbReference type="OrthoDB" id="143110at2"/>
<dbReference type="SUPFAM" id="SSF55729">
    <property type="entry name" value="Acyl-CoA N-acyltransferases (Nat)"/>
    <property type="match status" value="1"/>
</dbReference>
<keyword evidence="2" id="KW-0687">Ribonucleoprotein</keyword>
<dbReference type="Pfam" id="PF00583">
    <property type="entry name" value="Acetyltransf_1"/>
    <property type="match status" value="1"/>
</dbReference>
<dbReference type="InterPro" id="IPR016181">
    <property type="entry name" value="Acyl_CoA_acyltransferase"/>
</dbReference>
<dbReference type="Proteomes" id="UP000293852">
    <property type="component" value="Unassembled WGS sequence"/>
</dbReference>
<reference evidence="2 3" key="1">
    <citation type="submission" date="2019-02" db="EMBL/GenBank/DDBJ databases">
        <title>Sequencing the genomes of 1000 actinobacteria strains.</title>
        <authorList>
            <person name="Klenk H.-P."/>
        </authorList>
    </citation>
    <scope>NUCLEOTIDE SEQUENCE [LARGE SCALE GENOMIC DNA]</scope>
    <source>
        <strain evidence="2 3">DSM 16932</strain>
    </source>
</reference>
<dbReference type="Gene3D" id="3.40.630.30">
    <property type="match status" value="1"/>
</dbReference>
<dbReference type="PROSITE" id="PS51186">
    <property type="entry name" value="GNAT"/>
    <property type="match status" value="1"/>
</dbReference>
<proteinExistence type="predicted"/>
<dbReference type="GO" id="GO:0005840">
    <property type="term" value="C:ribosome"/>
    <property type="evidence" value="ECO:0007669"/>
    <property type="project" value="UniProtKB-KW"/>
</dbReference>
<protein>
    <submittedName>
        <fullName evidence="2">Ribosomal protein S18 acetylase RimI-like enzyme</fullName>
    </submittedName>
</protein>
<keyword evidence="2" id="KW-0689">Ribosomal protein</keyword>
<dbReference type="AlphaFoldDB" id="A0A4Q7LZD3"/>
<sequence length="203" mass="21272">MPYSRDVTAPEPHVVVRPALTQEAADVAWLAAMTFPLACPPDAAAAEVARHVARQLTPAHFRRWSISADHVLLVAQSQDGAHLGYALLTYGLPDGAQDAAVLREATGSAGPYVELSKIYAHPDALGTGAAAALMRGAIDAAAHLGAAHLAEGHGSGDTPLWLGTNAANARAQAFYRKHGFVVVGTRTYDVGGQAHDDVVMLRR</sequence>
<keyword evidence="3" id="KW-1185">Reference proteome</keyword>
<evidence type="ECO:0000313" key="3">
    <source>
        <dbReference type="Proteomes" id="UP000293852"/>
    </source>
</evidence>
<organism evidence="2 3">
    <name type="scientific">Xylanimonas ulmi</name>
    <dbReference type="NCBI Taxonomy" id="228973"/>
    <lineage>
        <taxon>Bacteria</taxon>
        <taxon>Bacillati</taxon>
        <taxon>Actinomycetota</taxon>
        <taxon>Actinomycetes</taxon>
        <taxon>Micrococcales</taxon>
        <taxon>Promicromonosporaceae</taxon>
        <taxon>Xylanimonas</taxon>
    </lineage>
</organism>
<dbReference type="EMBL" id="SGWX01000001">
    <property type="protein sequence ID" value="RZS60151.1"/>
    <property type="molecule type" value="Genomic_DNA"/>
</dbReference>
<evidence type="ECO:0000313" key="2">
    <source>
        <dbReference type="EMBL" id="RZS60151.1"/>
    </source>
</evidence>
<dbReference type="GO" id="GO:0016747">
    <property type="term" value="F:acyltransferase activity, transferring groups other than amino-acyl groups"/>
    <property type="evidence" value="ECO:0007669"/>
    <property type="project" value="InterPro"/>
</dbReference>
<gene>
    <name evidence="2" type="ORF">EV386_0394</name>
</gene>
<feature type="domain" description="N-acetyltransferase" evidence="1">
    <location>
        <begin position="33"/>
        <end position="203"/>
    </location>
</feature>
<dbReference type="InterPro" id="IPR000182">
    <property type="entry name" value="GNAT_dom"/>
</dbReference>
<accession>A0A4Q7LZD3</accession>
<comment type="caution">
    <text evidence="2">The sequence shown here is derived from an EMBL/GenBank/DDBJ whole genome shotgun (WGS) entry which is preliminary data.</text>
</comment>